<dbReference type="InterPro" id="IPR018247">
    <property type="entry name" value="EF_Hand_1_Ca_BS"/>
</dbReference>
<dbReference type="PROSITE" id="PS00018">
    <property type="entry name" value="EF_HAND_1"/>
    <property type="match status" value="1"/>
</dbReference>
<reference evidence="4" key="1">
    <citation type="submission" date="2021-01" db="EMBL/GenBank/DDBJ databases">
        <authorList>
            <person name="Corre E."/>
            <person name="Pelletier E."/>
            <person name="Niang G."/>
            <person name="Scheremetjew M."/>
            <person name="Finn R."/>
            <person name="Kale V."/>
            <person name="Holt S."/>
            <person name="Cochrane G."/>
            <person name="Meng A."/>
            <person name="Brown T."/>
            <person name="Cohen L."/>
        </authorList>
    </citation>
    <scope>NUCLEOTIDE SEQUENCE</scope>
    <source>
        <strain evidence="4">SAG 11-49</strain>
    </source>
</reference>
<accession>A0A7S0WHT8</accession>
<dbReference type="InterPro" id="IPR011992">
    <property type="entry name" value="EF-hand-dom_pair"/>
</dbReference>
<gene>
    <name evidence="4" type="ORF">CLEI1391_LOCUS2439</name>
</gene>
<evidence type="ECO:0000259" key="3">
    <source>
        <dbReference type="PROSITE" id="PS50222"/>
    </source>
</evidence>
<dbReference type="Gene3D" id="1.10.238.10">
    <property type="entry name" value="EF-hand"/>
    <property type="match status" value="1"/>
</dbReference>
<dbReference type="PROSITE" id="PS50222">
    <property type="entry name" value="EF_HAND_2"/>
    <property type="match status" value="1"/>
</dbReference>
<dbReference type="SUPFAM" id="SSF47473">
    <property type="entry name" value="EF-hand"/>
    <property type="match status" value="1"/>
</dbReference>
<keyword evidence="2" id="KW-0175">Coiled coil</keyword>
<dbReference type="GO" id="GO:0005509">
    <property type="term" value="F:calcium ion binding"/>
    <property type="evidence" value="ECO:0007669"/>
    <property type="project" value="InterPro"/>
</dbReference>
<evidence type="ECO:0000256" key="2">
    <source>
        <dbReference type="SAM" id="Coils"/>
    </source>
</evidence>
<feature type="domain" description="EF-hand" evidence="3">
    <location>
        <begin position="162"/>
        <end position="197"/>
    </location>
</feature>
<dbReference type="AlphaFoldDB" id="A0A7S0WHT8"/>
<evidence type="ECO:0000313" key="4">
    <source>
        <dbReference type="EMBL" id="CAD8667299.1"/>
    </source>
</evidence>
<evidence type="ECO:0000256" key="1">
    <source>
        <dbReference type="ARBA" id="ARBA00022837"/>
    </source>
</evidence>
<name>A0A7S0WHT8_9CHLO</name>
<dbReference type="InterPro" id="IPR002048">
    <property type="entry name" value="EF_hand_dom"/>
</dbReference>
<proteinExistence type="predicted"/>
<dbReference type="EMBL" id="HBFB01004498">
    <property type="protein sequence ID" value="CAD8667299.1"/>
    <property type="molecule type" value="Transcribed_RNA"/>
</dbReference>
<sequence>MQTIICMPARVSTLTRSRPGRVPPMAPPSMSPARRRVLVRYTEKETTLNQEERLLVMLQNDLHEFCEEAEGIDIDDARQCHIVESWYENKLLNLKDDPESAEQLQALRNMVRQLASAGDMNLTIKSLLSLKNAEARHAAAAAAGAEDTPCLAEATAYEMSEERQRQMVAAFHKEDSNGDGKLTRIEFERAMHSLGNDLTEVEMEMVGCALELAAQVELDDFLAAVEEVEAARRMAACAGSPLLGSGSDASFLLAVKHHHK</sequence>
<organism evidence="4">
    <name type="scientific">Chlamydomonas leiostraca</name>
    <dbReference type="NCBI Taxonomy" id="1034604"/>
    <lineage>
        <taxon>Eukaryota</taxon>
        <taxon>Viridiplantae</taxon>
        <taxon>Chlorophyta</taxon>
        <taxon>core chlorophytes</taxon>
        <taxon>Chlorophyceae</taxon>
        <taxon>CS clade</taxon>
        <taxon>Chlamydomonadales</taxon>
        <taxon>Chlamydomonadaceae</taxon>
        <taxon>Chlamydomonas</taxon>
    </lineage>
</organism>
<keyword evidence="1" id="KW-0106">Calcium</keyword>
<feature type="coiled-coil region" evidence="2">
    <location>
        <begin position="41"/>
        <end position="68"/>
    </location>
</feature>
<protein>
    <recommendedName>
        <fullName evidence="3">EF-hand domain-containing protein</fullName>
    </recommendedName>
</protein>